<evidence type="ECO:0000313" key="1">
    <source>
        <dbReference type="EMBL" id="KAK0577870.1"/>
    </source>
</evidence>
<accession>A0AA39VF27</accession>
<sequence>MRSYFQVFSLRKSSCCEDKYHEFLLPSLQFEEILLMYDQNKYEDALANLWSFVRPLMLSSASAVFDSNDNFLKAKACLKLSNCLRRDYPNLSLKKIVLKMHADFIMADISPLPSGGPSSSVDKLSSNSIVGLIIEEIAKDSFFTPQEAALHSFSFSSLLLLEIQPERFKLTEDEIVKVESLIFELFQKRIVEKGSKDERGGWNILLDSIEHLKNNNLVKVLRQQVVDKIENAAGSPNAENSNGECLSATVANHLQLCFLCADVDLEEIDILSLIDNLVDIWLSLRRRRVSLFGQTAHGFIKYLSYSSTKCGELS</sequence>
<evidence type="ECO:0000313" key="2">
    <source>
        <dbReference type="Proteomes" id="UP001168877"/>
    </source>
</evidence>
<dbReference type="EMBL" id="JAUESC010000385">
    <property type="protein sequence ID" value="KAK0577870.1"/>
    <property type="molecule type" value="Genomic_DNA"/>
</dbReference>
<dbReference type="Proteomes" id="UP001168877">
    <property type="component" value="Unassembled WGS sequence"/>
</dbReference>
<name>A0AA39VF27_ACESA</name>
<protein>
    <submittedName>
        <fullName evidence="1">Uncharacterized protein</fullName>
    </submittedName>
</protein>
<organism evidence="1 2">
    <name type="scientific">Acer saccharum</name>
    <name type="common">Sugar maple</name>
    <dbReference type="NCBI Taxonomy" id="4024"/>
    <lineage>
        <taxon>Eukaryota</taxon>
        <taxon>Viridiplantae</taxon>
        <taxon>Streptophyta</taxon>
        <taxon>Embryophyta</taxon>
        <taxon>Tracheophyta</taxon>
        <taxon>Spermatophyta</taxon>
        <taxon>Magnoliopsida</taxon>
        <taxon>eudicotyledons</taxon>
        <taxon>Gunneridae</taxon>
        <taxon>Pentapetalae</taxon>
        <taxon>rosids</taxon>
        <taxon>malvids</taxon>
        <taxon>Sapindales</taxon>
        <taxon>Sapindaceae</taxon>
        <taxon>Hippocastanoideae</taxon>
        <taxon>Acereae</taxon>
        <taxon>Acer</taxon>
    </lineage>
</organism>
<comment type="caution">
    <text evidence="1">The sequence shown here is derived from an EMBL/GenBank/DDBJ whole genome shotgun (WGS) entry which is preliminary data.</text>
</comment>
<gene>
    <name evidence="1" type="ORF">LWI29_001569</name>
</gene>
<dbReference type="AlphaFoldDB" id="A0AA39VF27"/>
<keyword evidence="2" id="KW-1185">Reference proteome</keyword>
<reference evidence="1" key="1">
    <citation type="journal article" date="2022" name="Plant J.">
        <title>Strategies of tolerance reflected in two North American maple genomes.</title>
        <authorList>
            <person name="McEvoy S.L."/>
            <person name="Sezen U.U."/>
            <person name="Trouern-Trend A."/>
            <person name="McMahon S.M."/>
            <person name="Schaberg P.G."/>
            <person name="Yang J."/>
            <person name="Wegrzyn J.L."/>
            <person name="Swenson N.G."/>
        </authorList>
    </citation>
    <scope>NUCLEOTIDE SEQUENCE</scope>
    <source>
        <strain evidence="1">NS2018</strain>
    </source>
</reference>
<reference evidence="1" key="2">
    <citation type="submission" date="2023-06" db="EMBL/GenBank/DDBJ databases">
        <authorList>
            <person name="Swenson N.G."/>
            <person name="Wegrzyn J.L."/>
            <person name="Mcevoy S.L."/>
        </authorList>
    </citation>
    <scope>NUCLEOTIDE SEQUENCE</scope>
    <source>
        <strain evidence="1">NS2018</strain>
        <tissue evidence="1">Leaf</tissue>
    </source>
</reference>
<proteinExistence type="predicted"/>